<organism evidence="1 2">
    <name type="scientific">Anopheles quadriannulatus</name>
    <name type="common">Mosquito</name>
    <dbReference type="NCBI Taxonomy" id="34691"/>
    <lineage>
        <taxon>Eukaryota</taxon>
        <taxon>Metazoa</taxon>
        <taxon>Ecdysozoa</taxon>
        <taxon>Arthropoda</taxon>
        <taxon>Hexapoda</taxon>
        <taxon>Insecta</taxon>
        <taxon>Pterygota</taxon>
        <taxon>Neoptera</taxon>
        <taxon>Endopterygota</taxon>
        <taxon>Diptera</taxon>
        <taxon>Nematocera</taxon>
        <taxon>Culicoidea</taxon>
        <taxon>Culicidae</taxon>
        <taxon>Anophelinae</taxon>
        <taxon>Anopheles</taxon>
    </lineage>
</organism>
<keyword evidence="2" id="KW-1185">Reference proteome</keyword>
<dbReference type="VEuPathDB" id="VectorBase:AQUA002265"/>
<dbReference type="Proteomes" id="UP000076407">
    <property type="component" value="Unassembled WGS sequence"/>
</dbReference>
<reference evidence="1" key="1">
    <citation type="submission" date="2020-05" db="UniProtKB">
        <authorList>
            <consortium name="EnsemblMetazoa"/>
        </authorList>
    </citation>
    <scope>IDENTIFICATION</scope>
    <source>
        <strain evidence="1">SANGQUA</strain>
    </source>
</reference>
<name>A0A182WXK5_ANOQN</name>
<evidence type="ECO:0000313" key="2">
    <source>
        <dbReference type="Proteomes" id="UP000076407"/>
    </source>
</evidence>
<evidence type="ECO:0000313" key="1">
    <source>
        <dbReference type="EnsemblMetazoa" id="AQUA002265-PA"/>
    </source>
</evidence>
<proteinExistence type="predicted"/>
<protein>
    <submittedName>
        <fullName evidence="1">Uncharacterized protein</fullName>
    </submittedName>
</protein>
<dbReference type="AlphaFoldDB" id="A0A182WXK5"/>
<dbReference type="EnsemblMetazoa" id="AQUA002265-RA">
    <property type="protein sequence ID" value="AQUA002265-PA"/>
    <property type="gene ID" value="AQUA002265"/>
</dbReference>
<sequence length="60" mass="7375">MEWIDYIDGNFNHFRISCNCNNYDNCCHSSYDYEYCVSFGDNYNFGFRSYFNYIYHISTQ</sequence>
<accession>A0A182WXK5</accession>